<sequence length="456" mass="50776">MKITRLLTILASMAAPFSSGLLAQDYPLSENLWTNPEFQNRFLGSYGFDTSITPKITADEQEIFKQLVPLMQNNANAAIQQLRSAITNESSAALDYTLGNLYAQENQVSNAIRSYQTAIRKFPNFYRAYKNLALVMVNEGRYEEAVPFLLKGLELGGTDGALYGPLGLAYLNLEKPKSALTAYDNALLFAPDSLQWQQGKLRCLMDLNLYKESAGMLEEMILEDSQNQNYWKWQANAFLSEDDMAKASANLEILKRLGNADGASLGLLGDIYLNEGMTDMALENYLLAADQESLSSARLIRPAHSFASRRLWNEASTYLDKTKSRLDSLSPKEQSTFLTLQAQAAMGLGETEQASTILEALVAEDPMNGQALLTLGNLQRELDRIEDAAFSYEQAAQVEETRVDALVQHARMLISLRDYSPAVTLLQRVVLLEPGPRYEDFLERVQSANRASKGQI</sequence>
<evidence type="ECO:0000256" key="2">
    <source>
        <dbReference type="SAM" id="SignalP"/>
    </source>
</evidence>
<accession>A0ABZ0RHC2</accession>
<dbReference type="PANTHER" id="PTHR12558:SF13">
    <property type="entry name" value="CELL DIVISION CYCLE PROTEIN 27 HOMOLOG"/>
    <property type="match status" value="1"/>
</dbReference>
<feature type="signal peptide" evidence="2">
    <location>
        <begin position="1"/>
        <end position="23"/>
    </location>
</feature>
<dbReference type="RefSeq" id="WP_319831516.1">
    <property type="nucleotide sequence ID" value="NZ_CP138858.1"/>
</dbReference>
<feature type="chain" id="PRO_5046763218" evidence="2">
    <location>
        <begin position="24"/>
        <end position="456"/>
    </location>
</feature>
<name>A0ABZ0RHC2_9BACT</name>
<dbReference type="InterPro" id="IPR019734">
    <property type="entry name" value="TPR_rpt"/>
</dbReference>
<feature type="repeat" description="TPR" evidence="1">
    <location>
        <begin position="160"/>
        <end position="193"/>
    </location>
</feature>
<dbReference type="SUPFAM" id="SSF48452">
    <property type="entry name" value="TPR-like"/>
    <property type="match status" value="1"/>
</dbReference>
<evidence type="ECO:0000313" key="4">
    <source>
        <dbReference type="Proteomes" id="UP001324993"/>
    </source>
</evidence>
<keyword evidence="1" id="KW-0802">TPR repeat</keyword>
<dbReference type="PANTHER" id="PTHR12558">
    <property type="entry name" value="CELL DIVISION CYCLE 16,23,27"/>
    <property type="match status" value="1"/>
</dbReference>
<dbReference type="Gene3D" id="1.25.40.10">
    <property type="entry name" value="Tetratricopeptide repeat domain"/>
    <property type="match status" value="3"/>
</dbReference>
<proteinExistence type="predicted"/>
<dbReference type="SMART" id="SM00028">
    <property type="entry name" value="TPR"/>
    <property type="match status" value="7"/>
</dbReference>
<keyword evidence="4" id="KW-1185">Reference proteome</keyword>
<organism evidence="3 4">
    <name type="scientific">Coraliomargarita algicola</name>
    <dbReference type="NCBI Taxonomy" id="3092156"/>
    <lineage>
        <taxon>Bacteria</taxon>
        <taxon>Pseudomonadati</taxon>
        <taxon>Verrucomicrobiota</taxon>
        <taxon>Opitutia</taxon>
        <taxon>Puniceicoccales</taxon>
        <taxon>Coraliomargaritaceae</taxon>
        <taxon>Coraliomargarita</taxon>
    </lineage>
</organism>
<dbReference type="PROSITE" id="PS50005">
    <property type="entry name" value="TPR"/>
    <property type="match status" value="2"/>
</dbReference>
<dbReference type="Proteomes" id="UP001324993">
    <property type="component" value="Chromosome"/>
</dbReference>
<dbReference type="Pfam" id="PF13432">
    <property type="entry name" value="TPR_16"/>
    <property type="match status" value="2"/>
</dbReference>
<protein>
    <submittedName>
        <fullName evidence="3">Tetratricopeptide repeat protein</fullName>
    </submittedName>
</protein>
<reference evidence="3 4" key="1">
    <citation type="submission" date="2023-11" db="EMBL/GenBank/DDBJ databases">
        <title>Coraliomargarita sp. nov., isolated from marine algae.</title>
        <authorList>
            <person name="Lee J.K."/>
            <person name="Baek J.H."/>
            <person name="Kim J.M."/>
            <person name="Choi D.G."/>
            <person name="Jeon C.O."/>
        </authorList>
    </citation>
    <scope>NUCLEOTIDE SEQUENCE [LARGE SCALE GENOMIC DNA]</scope>
    <source>
        <strain evidence="3 4">J2-16</strain>
    </source>
</reference>
<evidence type="ECO:0000256" key="1">
    <source>
        <dbReference type="PROSITE-ProRule" id="PRU00339"/>
    </source>
</evidence>
<evidence type="ECO:0000313" key="3">
    <source>
        <dbReference type="EMBL" id="WPJ94596.1"/>
    </source>
</evidence>
<gene>
    <name evidence="3" type="ORF">SH580_14265</name>
</gene>
<dbReference type="EMBL" id="CP138858">
    <property type="protein sequence ID" value="WPJ94596.1"/>
    <property type="molecule type" value="Genomic_DNA"/>
</dbReference>
<keyword evidence="2" id="KW-0732">Signal</keyword>
<dbReference type="InterPro" id="IPR011990">
    <property type="entry name" value="TPR-like_helical_dom_sf"/>
</dbReference>
<feature type="repeat" description="TPR" evidence="1">
    <location>
        <begin position="92"/>
        <end position="125"/>
    </location>
</feature>